<evidence type="ECO:0008006" key="4">
    <source>
        <dbReference type="Google" id="ProtNLM"/>
    </source>
</evidence>
<keyword evidence="1" id="KW-0472">Membrane</keyword>
<feature type="transmembrane region" description="Helical" evidence="1">
    <location>
        <begin position="361"/>
        <end position="382"/>
    </location>
</feature>
<organism evidence="2 3">
    <name type="scientific">Bradyrhizobium algeriense</name>
    <dbReference type="NCBI Taxonomy" id="634784"/>
    <lineage>
        <taxon>Bacteria</taxon>
        <taxon>Pseudomonadati</taxon>
        <taxon>Pseudomonadota</taxon>
        <taxon>Alphaproteobacteria</taxon>
        <taxon>Hyphomicrobiales</taxon>
        <taxon>Nitrobacteraceae</taxon>
        <taxon>Bradyrhizobium</taxon>
    </lineage>
</organism>
<dbReference type="EMBL" id="JAZHRV010000001">
    <property type="protein sequence ID" value="MEH2554029.1"/>
    <property type="molecule type" value="Genomic_DNA"/>
</dbReference>
<accession>A0ABU8B677</accession>
<proteinExistence type="predicted"/>
<feature type="transmembrane region" description="Helical" evidence="1">
    <location>
        <begin position="12"/>
        <end position="34"/>
    </location>
</feature>
<feature type="transmembrane region" description="Helical" evidence="1">
    <location>
        <begin position="298"/>
        <end position="316"/>
    </location>
</feature>
<evidence type="ECO:0000313" key="2">
    <source>
        <dbReference type="EMBL" id="MEH2554029.1"/>
    </source>
</evidence>
<protein>
    <recommendedName>
        <fullName evidence="4">Beta-carotene 15,15'-monooxygenase</fullName>
    </recommendedName>
</protein>
<reference evidence="2 3" key="1">
    <citation type="submission" date="2024-02" db="EMBL/GenBank/DDBJ databases">
        <title>Adaptive strategies in a cosmopolitan and abundant soil bacterium.</title>
        <authorList>
            <person name="Carini P."/>
        </authorList>
    </citation>
    <scope>NUCLEOTIDE SEQUENCE [LARGE SCALE GENOMIC DNA]</scope>
    <source>
        <strain evidence="2 3">AZCC 1608</strain>
    </source>
</reference>
<feature type="transmembrane region" description="Helical" evidence="1">
    <location>
        <begin position="261"/>
        <end position="286"/>
    </location>
</feature>
<keyword evidence="1" id="KW-0812">Transmembrane</keyword>
<feature type="transmembrane region" description="Helical" evidence="1">
    <location>
        <begin position="115"/>
        <end position="135"/>
    </location>
</feature>
<sequence length="387" mass="43163">MLNKERSVGIGYRSFFFATVFVVAMVLFAIPFYGSLIVNASSDFHVHLQYAKNIHKFSDIVSPHFGFQLGLLALSSLTLPLDAVGILLVSASYGAMAVMITAEMQRRAQKSDWRAASWVAIAVLVACQINLLTAWKPNLYYGYFNAISYHNPSQQLMKGAALAAWFLYVRDFVQDRRHVAFYRDASIAALCIISAVCKPSFLIAFLPCAGLRSLVDMFHRRWIQVLRYALVVAAPSILILLWQVWFAYVDSTNAGIAVRPFAIFPFSMELLIKGILSLAFPIFVGVTFRKELNLSSPLIWAYIFLTITLAYTLLLVETGPRSGDGNFAWSLQFGVFLVYVESAILFFSSKSLRTARGLGGLVIFGLHVACGLIMYAAATFFAENLWR</sequence>
<feature type="transmembrane region" description="Helical" evidence="1">
    <location>
        <begin position="226"/>
        <end position="249"/>
    </location>
</feature>
<feature type="transmembrane region" description="Helical" evidence="1">
    <location>
        <begin position="83"/>
        <end position="103"/>
    </location>
</feature>
<gene>
    <name evidence="2" type="ORF">V1286_001558</name>
</gene>
<dbReference type="Proteomes" id="UP001364224">
    <property type="component" value="Unassembled WGS sequence"/>
</dbReference>
<evidence type="ECO:0000256" key="1">
    <source>
        <dbReference type="SAM" id="Phobius"/>
    </source>
</evidence>
<comment type="caution">
    <text evidence="2">The sequence shown here is derived from an EMBL/GenBank/DDBJ whole genome shotgun (WGS) entry which is preliminary data.</text>
</comment>
<name>A0ABU8B677_9BRAD</name>
<keyword evidence="1" id="KW-1133">Transmembrane helix</keyword>
<feature type="transmembrane region" description="Helical" evidence="1">
    <location>
        <begin position="328"/>
        <end position="349"/>
    </location>
</feature>
<feature type="transmembrane region" description="Helical" evidence="1">
    <location>
        <begin position="185"/>
        <end position="206"/>
    </location>
</feature>
<evidence type="ECO:0000313" key="3">
    <source>
        <dbReference type="Proteomes" id="UP001364224"/>
    </source>
</evidence>
<dbReference type="RefSeq" id="WP_334478649.1">
    <property type="nucleotide sequence ID" value="NZ_JAZHRV010000001.1"/>
</dbReference>
<keyword evidence="3" id="KW-1185">Reference proteome</keyword>